<evidence type="ECO:0000259" key="1">
    <source>
        <dbReference type="Pfam" id="PF17293"/>
    </source>
</evidence>
<proteinExistence type="predicted"/>
<sequence length="153" mass="17602">MQDYTTFSVLFFTRKLNKNSNDLSIYARITVNGKCSEMSLKRKTSVNEWDNSKGRLKGTTSRIKKLNSYLDQVYSQLFDNHKKLLDKDNLITAVKIKASYLGLDEDHKTIKDIVKIPLLNPAKAIIKKCKEQRLEEAKEVFPVISNQKTQTST</sequence>
<evidence type="ECO:0000313" key="3">
    <source>
        <dbReference type="Proteomes" id="UP001262582"/>
    </source>
</evidence>
<evidence type="ECO:0000313" key="2">
    <source>
        <dbReference type="EMBL" id="MDT0678713.1"/>
    </source>
</evidence>
<name>A0ABU3DB09_9FLAO</name>
<dbReference type="RefSeq" id="WP_311505046.1">
    <property type="nucleotide sequence ID" value="NZ_JAVRHK010000032.1"/>
</dbReference>
<keyword evidence="3" id="KW-1185">Reference proteome</keyword>
<organism evidence="2 3">
    <name type="scientific">Autumnicola musiva</name>
    <dbReference type="NCBI Taxonomy" id="3075589"/>
    <lineage>
        <taxon>Bacteria</taxon>
        <taxon>Pseudomonadati</taxon>
        <taxon>Bacteroidota</taxon>
        <taxon>Flavobacteriia</taxon>
        <taxon>Flavobacteriales</taxon>
        <taxon>Flavobacteriaceae</taxon>
        <taxon>Autumnicola</taxon>
    </lineage>
</organism>
<dbReference type="InterPro" id="IPR035386">
    <property type="entry name" value="Arm-DNA-bind_5"/>
</dbReference>
<dbReference type="Pfam" id="PF17293">
    <property type="entry name" value="Arm-DNA-bind_5"/>
    <property type="match status" value="1"/>
</dbReference>
<feature type="domain" description="Arm DNA-binding" evidence="1">
    <location>
        <begin position="13"/>
        <end position="97"/>
    </location>
</feature>
<dbReference type="EMBL" id="JAVRHK010000032">
    <property type="protein sequence ID" value="MDT0678713.1"/>
    <property type="molecule type" value="Genomic_DNA"/>
</dbReference>
<protein>
    <recommendedName>
        <fullName evidence="1">Arm DNA-binding domain-containing protein</fullName>
    </recommendedName>
</protein>
<accession>A0ABU3DB09</accession>
<gene>
    <name evidence="2" type="ORF">RM539_19220</name>
</gene>
<dbReference type="Proteomes" id="UP001262582">
    <property type="component" value="Unassembled WGS sequence"/>
</dbReference>
<comment type="caution">
    <text evidence="2">The sequence shown here is derived from an EMBL/GenBank/DDBJ whole genome shotgun (WGS) entry which is preliminary data.</text>
</comment>
<reference evidence="2 3" key="1">
    <citation type="submission" date="2023-09" db="EMBL/GenBank/DDBJ databases">
        <authorList>
            <person name="Rey-Velasco X."/>
        </authorList>
    </citation>
    <scope>NUCLEOTIDE SEQUENCE [LARGE SCALE GENOMIC DNA]</scope>
    <source>
        <strain evidence="2 3">F117</strain>
    </source>
</reference>